<reference evidence="2 3" key="1">
    <citation type="submission" date="2016-03" db="EMBL/GenBank/DDBJ databases">
        <title>Comparative genomics of the ectomycorrhizal sister species Rhizopogon vinicolor and Rhizopogon vesiculosus (Basidiomycota: Boletales) reveals a divergence of the mating type B locus.</title>
        <authorList>
            <person name="Mujic A.B."/>
            <person name="Kuo A."/>
            <person name="Tritt A."/>
            <person name="Lipzen A."/>
            <person name="Chen C."/>
            <person name="Johnson J."/>
            <person name="Sharma A."/>
            <person name="Barry K."/>
            <person name="Grigoriev I.V."/>
            <person name="Spatafora J.W."/>
        </authorList>
    </citation>
    <scope>NUCLEOTIDE SEQUENCE [LARGE SCALE GENOMIC DNA]</scope>
    <source>
        <strain evidence="2 3">AM-OR11-056</strain>
    </source>
</reference>
<sequence length="148" mass="16591">MQALRIRKTPRYYPFSLHRSFYISTRLLRPPSDSSAHAQSDHNAESYFKDVDETPPQDPTIHRVDSTSEAAQRPYEPPSGQWSQAGVSTSEYEHINKDQPYDAGPAQGKKLRYGGTERFAQDKGPETSRPGEGPEGEARGGRKPERSS</sequence>
<feature type="compositionally biased region" description="Basic and acidic residues" evidence="1">
    <location>
        <begin position="136"/>
        <end position="148"/>
    </location>
</feature>
<feature type="compositionally biased region" description="Basic and acidic residues" evidence="1">
    <location>
        <begin position="39"/>
        <end position="52"/>
    </location>
</feature>
<evidence type="ECO:0000313" key="2">
    <source>
        <dbReference type="EMBL" id="OJA12131.1"/>
    </source>
</evidence>
<proteinExistence type="predicted"/>
<feature type="compositionally biased region" description="Polar residues" evidence="1">
    <location>
        <begin position="80"/>
        <end position="90"/>
    </location>
</feature>
<gene>
    <name evidence="2" type="ORF">AZE42_09035</name>
</gene>
<name>A0A1J8PWM0_9AGAM</name>
<organism evidence="2 3">
    <name type="scientific">Rhizopogon vesiculosus</name>
    <dbReference type="NCBI Taxonomy" id="180088"/>
    <lineage>
        <taxon>Eukaryota</taxon>
        <taxon>Fungi</taxon>
        <taxon>Dikarya</taxon>
        <taxon>Basidiomycota</taxon>
        <taxon>Agaricomycotina</taxon>
        <taxon>Agaricomycetes</taxon>
        <taxon>Agaricomycetidae</taxon>
        <taxon>Boletales</taxon>
        <taxon>Suillineae</taxon>
        <taxon>Rhizopogonaceae</taxon>
        <taxon>Rhizopogon</taxon>
    </lineage>
</organism>
<dbReference type="AlphaFoldDB" id="A0A1J8PWM0"/>
<dbReference type="EMBL" id="LVVM01004811">
    <property type="protein sequence ID" value="OJA12131.1"/>
    <property type="molecule type" value="Genomic_DNA"/>
</dbReference>
<feature type="compositionally biased region" description="Basic and acidic residues" evidence="1">
    <location>
        <begin position="91"/>
        <end position="100"/>
    </location>
</feature>
<comment type="caution">
    <text evidence="2">The sequence shown here is derived from an EMBL/GenBank/DDBJ whole genome shotgun (WGS) entry which is preliminary data.</text>
</comment>
<dbReference type="Proteomes" id="UP000183567">
    <property type="component" value="Unassembled WGS sequence"/>
</dbReference>
<accession>A0A1J8PWM0</accession>
<evidence type="ECO:0000256" key="1">
    <source>
        <dbReference type="SAM" id="MobiDB-lite"/>
    </source>
</evidence>
<dbReference type="OrthoDB" id="2687798at2759"/>
<evidence type="ECO:0000313" key="3">
    <source>
        <dbReference type="Proteomes" id="UP000183567"/>
    </source>
</evidence>
<protein>
    <submittedName>
        <fullName evidence="2">Uncharacterized protein</fullName>
    </submittedName>
</protein>
<keyword evidence="3" id="KW-1185">Reference proteome</keyword>
<feature type="region of interest" description="Disordered" evidence="1">
    <location>
        <begin position="29"/>
        <end position="148"/>
    </location>
</feature>